<dbReference type="InterPro" id="IPR010982">
    <property type="entry name" value="Lambda_DNA-bd_dom_sf"/>
</dbReference>
<dbReference type="EMBL" id="CP003051">
    <property type="protein sequence ID" value="AGA92123.1"/>
    <property type="molecule type" value="Genomic_DNA"/>
</dbReference>
<dbReference type="Pfam" id="PF21716">
    <property type="entry name" value="dnstrm_HI1420"/>
    <property type="match status" value="1"/>
</dbReference>
<dbReference type="eggNOG" id="COG3636">
    <property type="taxonomic scope" value="Bacteria"/>
</dbReference>
<sequence length="101" mass="11104">MTEKIRIADLPEFDMTEHLEDDQAIAEYLTIVLEEDEPALLAAAIGDIARARGMTEIAKASGIAREALYKALRADAKPRFDTINRVCHALGVKLVAQTIKP</sequence>
<dbReference type="PANTHER" id="PTHR40275">
    <property type="entry name" value="SSL7038 PROTEIN"/>
    <property type="match status" value="1"/>
</dbReference>
<dbReference type="PANTHER" id="PTHR40275:SF1">
    <property type="entry name" value="SSL7038 PROTEIN"/>
    <property type="match status" value="1"/>
</dbReference>
<dbReference type="Gene3D" id="1.10.260.40">
    <property type="entry name" value="lambda repressor-like DNA-binding domains"/>
    <property type="match status" value="1"/>
</dbReference>
<evidence type="ECO:0000259" key="1">
    <source>
        <dbReference type="PROSITE" id="PS50943"/>
    </source>
</evidence>
<protein>
    <submittedName>
        <fullName evidence="2">Putative addiction module antidote protein</fullName>
    </submittedName>
</protein>
<dbReference type="Proteomes" id="UP000010816">
    <property type="component" value="Chromosome"/>
</dbReference>
<dbReference type="SUPFAM" id="SSF47413">
    <property type="entry name" value="lambda repressor-like DNA-binding domains"/>
    <property type="match status" value="1"/>
</dbReference>
<dbReference type="HOGENOM" id="CLU_137365_1_0_6"/>
<reference evidence="2 3" key="1">
    <citation type="submission" date="2011-09" db="EMBL/GenBank/DDBJ databases">
        <title>Complete sequence of chromosome of Thioflavicoccus mobilis 8321.</title>
        <authorList>
            <consortium name="US DOE Joint Genome Institute"/>
            <person name="Lucas S."/>
            <person name="Han J."/>
            <person name="Lapidus A."/>
            <person name="Cheng J.-F."/>
            <person name="Goodwin L."/>
            <person name="Pitluck S."/>
            <person name="Peters L."/>
            <person name="Ovchinnikova G."/>
            <person name="Lu M."/>
            <person name="Detter J.C."/>
            <person name="Han C."/>
            <person name="Tapia R."/>
            <person name="Land M."/>
            <person name="Hauser L."/>
            <person name="Kyrpides N."/>
            <person name="Ivanova N."/>
            <person name="Pagani I."/>
            <person name="Vogl K."/>
            <person name="Liu Z."/>
            <person name="Imhoff J."/>
            <person name="Thiel V."/>
            <person name="Frigaard N.-U."/>
            <person name="Bryant D."/>
            <person name="Woyke T."/>
        </authorList>
    </citation>
    <scope>NUCLEOTIDE SEQUENCE [LARGE SCALE GENOMIC DNA]</scope>
    <source>
        <strain evidence="2 3">8321</strain>
    </source>
</reference>
<dbReference type="InterPro" id="IPR001387">
    <property type="entry name" value="Cro/C1-type_HTH"/>
</dbReference>
<accession>L0GZD9</accession>
<evidence type="ECO:0000313" key="3">
    <source>
        <dbReference type="Proteomes" id="UP000010816"/>
    </source>
</evidence>
<feature type="domain" description="HTH cro/C1-type" evidence="1">
    <location>
        <begin position="54"/>
        <end position="97"/>
    </location>
</feature>
<dbReference type="AlphaFoldDB" id="L0GZD9"/>
<dbReference type="NCBIfam" id="TIGR02684">
    <property type="entry name" value="dnstrm_HI1420"/>
    <property type="match status" value="1"/>
</dbReference>
<name>L0GZD9_9GAMM</name>
<proteinExistence type="predicted"/>
<keyword evidence="3" id="KW-1185">Reference proteome</keyword>
<dbReference type="CDD" id="cd00093">
    <property type="entry name" value="HTH_XRE"/>
    <property type="match status" value="1"/>
</dbReference>
<dbReference type="RefSeq" id="WP_015282250.1">
    <property type="nucleotide sequence ID" value="NC_019940.1"/>
</dbReference>
<dbReference type="GO" id="GO:0003677">
    <property type="term" value="F:DNA binding"/>
    <property type="evidence" value="ECO:0007669"/>
    <property type="project" value="InterPro"/>
</dbReference>
<dbReference type="KEGG" id="tmb:Thimo_3459"/>
<gene>
    <name evidence="2" type="ORF">Thimo_3459</name>
</gene>
<dbReference type="PATRIC" id="fig|765912.4.peg.3390"/>
<evidence type="ECO:0000313" key="2">
    <source>
        <dbReference type="EMBL" id="AGA92123.1"/>
    </source>
</evidence>
<dbReference type="InterPro" id="IPR014057">
    <property type="entry name" value="HI1420"/>
</dbReference>
<dbReference type="STRING" id="765912.Thimo_3459"/>
<organism evidence="2 3">
    <name type="scientific">Thioflavicoccus mobilis 8321</name>
    <dbReference type="NCBI Taxonomy" id="765912"/>
    <lineage>
        <taxon>Bacteria</taxon>
        <taxon>Pseudomonadati</taxon>
        <taxon>Pseudomonadota</taxon>
        <taxon>Gammaproteobacteria</taxon>
        <taxon>Chromatiales</taxon>
        <taxon>Chromatiaceae</taxon>
        <taxon>Thioflavicoccus</taxon>
    </lineage>
</organism>
<dbReference type="OrthoDB" id="9798416at2"/>
<dbReference type="PROSITE" id="PS50943">
    <property type="entry name" value="HTH_CROC1"/>
    <property type="match status" value="1"/>
</dbReference>